<dbReference type="EMBL" id="JBFTWV010000028">
    <property type="protein sequence ID" value="KAL2796180.1"/>
    <property type="molecule type" value="Genomic_DNA"/>
</dbReference>
<gene>
    <name evidence="8" type="ORF">BJX66DRAFT_336196</name>
</gene>
<dbReference type="InterPro" id="IPR011009">
    <property type="entry name" value="Kinase-like_dom_sf"/>
</dbReference>
<evidence type="ECO:0000256" key="4">
    <source>
        <dbReference type="ARBA" id="ARBA00022777"/>
    </source>
</evidence>
<keyword evidence="4" id="KW-0418">Kinase</keyword>
<dbReference type="Gene3D" id="1.10.510.10">
    <property type="entry name" value="Transferase(Phosphotransferase) domain 1"/>
    <property type="match status" value="1"/>
</dbReference>
<comment type="caution">
    <text evidence="8">The sequence shown here is derived from an EMBL/GenBank/DDBJ whole genome shotgun (WGS) entry which is preliminary data.</text>
</comment>
<evidence type="ECO:0000256" key="6">
    <source>
        <dbReference type="PROSITE-ProRule" id="PRU10141"/>
    </source>
</evidence>
<dbReference type="PROSITE" id="PS00107">
    <property type="entry name" value="PROTEIN_KINASE_ATP"/>
    <property type="match status" value="1"/>
</dbReference>
<organism evidence="8 9">
    <name type="scientific">Aspergillus keveii</name>
    <dbReference type="NCBI Taxonomy" id="714993"/>
    <lineage>
        <taxon>Eukaryota</taxon>
        <taxon>Fungi</taxon>
        <taxon>Dikarya</taxon>
        <taxon>Ascomycota</taxon>
        <taxon>Pezizomycotina</taxon>
        <taxon>Eurotiomycetes</taxon>
        <taxon>Eurotiomycetidae</taxon>
        <taxon>Eurotiales</taxon>
        <taxon>Aspergillaceae</taxon>
        <taxon>Aspergillus</taxon>
        <taxon>Aspergillus subgen. Nidulantes</taxon>
    </lineage>
</organism>
<keyword evidence="3 6" id="KW-0547">Nucleotide-binding</keyword>
<dbReference type="Gene3D" id="3.30.200.20">
    <property type="entry name" value="Phosphorylase Kinase, domain 1"/>
    <property type="match status" value="1"/>
</dbReference>
<feature type="domain" description="Protein kinase" evidence="7">
    <location>
        <begin position="62"/>
        <end position="377"/>
    </location>
</feature>
<keyword evidence="5 6" id="KW-0067">ATP-binding</keyword>
<evidence type="ECO:0000313" key="8">
    <source>
        <dbReference type="EMBL" id="KAL2796180.1"/>
    </source>
</evidence>
<dbReference type="InterPro" id="IPR017441">
    <property type="entry name" value="Protein_kinase_ATP_BS"/>
</dbReference>
<dbReference type="Proteomes" id="UP001610563">
    <property type="component" value="Unassembled WGS sequence"/>
</dbReference>
<protein>
    <submittedName>
        <fullName evidence="8">Kinase-like domain-containing protein</fullName>
    </submittedName>
</protein>
<evidence type="ECO:0000259" key="7">
    <source>
        <dbReference type="PROSITE" id="PS50011"/>
    </source>
</evidence>
<evidence type="ECO:0000313" key="9">
    <source>
        <dbReference type="Proteomes" id="UP001610563"/>
    </source>
</evidence>
<dbReference type="PANTHER" id="PTHR24058">
    <property type="entry name" value="DUAL SPECIFICITY PROTEIN KINASE"/>
    <property type="match status" value="1"/>
</dbReference>
<dbReference type="SUPFAM" id="SSF56112">
    <property type="entry name" value="Protein kinase-like (PK-like)"/>
    <property type="match status" value="1"/>
</dbReference>
<keyword evidence="1" id="KW-0723">Serine/threonine-protein kinase</keyword>
<reference evidence="8 9" key="1">
    <citation type="submission" date="2024-07" db="EMBL/GenBank/DDBJ databases">
        <title>Section-level genome sequencing and comparative genomics of Aspergillus sections Usti and Cavernicolus.</title>
        <authorList>
            <consortium name="Lawrence Berkeley National Laboratory"/>
            <person name="Nybo J.L."/>
            <person name="Vesth T.C."/>
            <person name="Theobald S."/>
            <person name="Frisvad J.C."/>
            <person name="Larsen T.O."/>
            <person name="Kjaerboelling I."/>
            <person name="Rothschild-Mancinelli K."/>
            <person name="Lyhne E.K."/>
            <person name="Kogle M.E."/>
            <person name="Barry K."/>
            <person name="Clum A."/>
            <person name="Na H."/>
            <person name="Ledsgaard L."/>
            <person name="Lin J."/>
            <person name="Lipzen A."/>
            <person name="Kuo A."/>
            <person name="Riley R."/>
            <person name="Mondo S."/>
            <person name="Labutti K."/>
            <person name="Haridas S."/>
            <person name="Pangalinan J."/>
            <person name="Salamov A.A."/>
            <person name="Simmons B.A."/>
            <person name="Magnuson J.K."/>
            <person name="Chen J."/>
            <person name="Drula E."/>
            <person name="Henrissat B."/>
            <person name="Wiebenga A."/>
            <person name="Lubbers R.J."/>
            <person name="Gomes A.C."/>
            <person name="Makela M.R."/>
            <person name="Stajich J."/>
            <person name="Grigoriev I.V."/>
            <person name="Mortensen U.H."/>
            <person name="De Vries R.P."/>
            <person name="Baker S.E."/>
            <person name="Andersen M.R."/>
        </authorList>
    </citation>
    <scope>NUCLEOTIDE SEQUENCE [LARGE SCALE GENOMIC DNA]</scope>
    <source>
        <strain evidence="8 9">CBS 209.92</strain>
    </source>
</reference>
<keyword evidence="2" id="KW-0808">Transferase</keyword>
<keyword evidence="9" id="KW-1185">Reference proteome</keyword>
<dbReference type="InterPro" id="IPR000719">
    <property type="entry name" value="Prot_kinase_dom"/>
</dbReference>
<dbReference type="Pfam" id="PF00069">
    <property type="entry name" value="Pkinase"/>
    <property type="match status" value="1"/>
</dbReference>
<dbReference type="SMART" id="SM00220">
    <property type="entry name" value="S_TKc"/>
    <property type="match status" value="1"/>
</dbReference>
<dbReference type="InterPro" id="IPR050494">
    <property type="entry name" value="Ser_Thr_dual-spec_kinase"/>
</dbReference>
<evidence type="ECO:0000256" key="1">
    <source>
        <dbReference type="ARBA" id="ARBA00022527"/>
    </source>
</evidence>
<evidence type="ECO:0000256" key="5">
    <source>
        <dbReference type="ARBA" id="ARBA00022840"/>
    </source>
</evidence>
<feature type="binding site" evidence="6">
    <location>
        <position position="91"/>
    </location>
    <ligand>
        <name>ATP</name>
        <dbReference type="ChEBI" id="CHEBI:30616"/>
    </ligand>
</feature>
<proteinExistence type="predicted"/>
<evidence type="ECO:0000256" key="2">
    <source>
        <dbReference type="ARBA" id="ARBA00022679"/>
    </source>
</evidence>
<accession>A0ABR4GAX5</accession>
<sequence length="386" mass="43550">MCNNDLLAPTTPADADFGDFVKDEDEAEDLEEVTEPWTNYEATDNKNIFYPICLGEVLNDRYLVEHKLGFGGGSTVWMAHDLLEKKDVALKVMSSWPWAENEVRMHREIARTVKDAKRLVVALAGFTLPVPVSGTGDRDGNAFEHQVLSLEALESLHAAGIVHRDVSEGNCMWGVTLAHLSRSAKYKELGRPLRERIPHVQHPYKQGELVGAINNPDHLRRNNFHLGDFGLSKKVTDPETQRGYPDLKFCSPERLHKHEPSTACDIWSYMVVFSILYLEFSLFNSLEGNVIGDHVRCLGPLPAEWKGHYTHPGGRDSWYDQSVKPDPKHNLAAKVALRRSDADPVEREHVVAIMAKVLVYDPAKRPTATELLMDLDFRAIMDRYGC</sequence>
<dbReference type="PROSITE" id="PS50011">
    <property type="entry name" value="PROTEIN_KINASE_DOM"/>
    <property type="match status" value="1"/>
</dbReference>
<name>A0ABR4GAX5_9EURO</name>
<evidence type="ECO:0000256" key="3">
    <source>
        <dbReference type="ARBA" id="ARBA00022741"/>
    </source>
</evidence>